<organism evidence="2 3">
    <name type="scientific">Agaribacillus aureus</name>
    <dbReference type="NCBI Taxonomy" id="3051825"/>
    <lineage>
        <taxon>Bacteria</taxon>
        <taxon>Pseudomonadati</taxon>
        <taxon>Bacteroidota</taxon>
        <taxon>Cytophagia</taxon>
        <taxon>Cytophagales</taxon>
        <taxon>Splendidivirgaceae</taxon>
        <taxon>Agaribacillus</taxon>
    </lineage>
</organism>
<evidence type="ECO:0000313" key="3">
    <source>
        <dbReference type="Proteomes" id="UP001172083"/>
    </source>
</evidence>
<accession>A0ABT8L0E0</accession>
<protein>
    <submittedName>
        <fullName evidence="2">Uncharacterized protein</fullName>
    </submittedName>
</protein>
<dbReference type="RefSeq" id="WP_346756504.1">
    <property type="nucleotide sequence ID" value="NZ_JAUJEB010000001.1"/>
</dbReference>
<feature type="signal peptide" evidence="1">
    <location>
        <begin position="1"/>
        <end position="20"/>
    </location>
</feature>
<keyword evidence="1" id="KW-0732">Signal</keyword>
<name>A0ABT8L0E0_9BACT</name>
<proteinExistence type="predicted"/>
<evidence type="ECO:0000313" key="2">
    <source>
        <dbReference type="EMBL" id="MDN5211169.1"/>
    </source>
</evidence>
<sequence length="126" mass="14376">MKNIFVIALFSCLLAIEGQAQETKDTTNDTWFVWIDATAQSDGQTSRIVSNEPFKITCCVKSPKYRKLLKRAEKWIQKNVDENYRGESPLGKIQDADLALTMIKEATEQNTPGTKLIRVDYKEKCN</sequence>
<dbReference type="EMBL" id="JAUJEB010000001">
    <property type="protein sequence ID" value="MDN5211169.1"/>
    <property type="molecule type" value="Genomic_DNA"/>
</dbReference>
<dbReference type="Proteomes" id="UP001172083">
    <property type="component" value="Unassembled WGS sequence"/>
</dbReference>
<comment type="caution">
    <text evidence="2">The sequence shown here is derived from an EMBL/GenBank/DDBJ whole genome shotgun (WGS) entry which is preliminary data.</text>
</comment>
<keyword evidence="3" id="KW-1185">Reference proteome</keyword>
<feature type="chain" id="PRO_5045290264" evidence="1">
    <location>
        <begin position="21"/>
        <end position="126"/>
    </location>
</feature>
<evidence type="ECO:0000256" key="1">
    <source>
        <dbReference type="SAM" id="SignalP"/>
    </source>
</evidence>
<gene>
    <name evidence="2" type="ORF">QQ020_03880</name>
</gene>
<reference evidence="2" key="1">
    <citation type="submission" date="2023-06" db="EMBL/GenBank/DDBJ databases">
        <title>Genomic of Agaribacillus aureum.</title>
        <authorList>
            <person name="Wang G."/>
        </authorList>
    </citation>
    <scope>NUCLEOTIDE SEQUENCE</scope>
    <source>
        <strain evidence="2">BMA12</strain>
    </source>
</reference>